<evidence type="ECO:0000256" key="12">
    <source>
        <dbReference type="SAM" id="MobiDB-lite"/>
    </source>
</evidence>
<dbReference type="FunFam" id="1.10.357.140:FF:000003">
    <property type="entry name" value="4-hydroxybenzoate polyprenyltransferase, mitochondrial"/>
    <property type="match status" value="1"/>
</dbReference>
<dbReference type="Gene3D" id="1.10.357.140">
    <property type="entry name" value="UbiA prenyltransferase"/>
    <property type="match status" value="1"/>
</dbReference>
<dbReference type="AlphaFoldDB" id="A0A401GAZ8"/>
<feature type="transmembrane region" description="Helical" evidence="11">
    <location>
        <begin position="133"/>
        <end position="152"/>
    </location>
</feature>
<dbReference type="UniPathway" id="UPA00232"/>
<dbReference type="InterPro" id="IPR045095">
    <property type="entry name" value="ACDP"/>
</dbReference>
<evidence type="ECO:0000256" key="4">
    <source>
        <dbReference type="ARBA" id="ARBA00022679"/>
    </source>
</evidence>
<feature type="transmembrane region" description="Helical" evidence="11">
    <location>
        <begin position="244"/>
        <end position="263"/>
    </location>
</feature>
<dbReference type="GO" id="GO:0030026">
    <property type="term" value="P:intracellular manganese ion homeostasis"/>
    <property type="evidence" value="ECO:0007669"/>
    <property type="project" value="TreeGrafter"/>
</dbReference>
<dbReference type="GO" id="GO:0006744">
    <property type="term" value="P:ubiquinone biosynthetic process"/>
    <property type="evidence" value="ECO:0007669"/>
    <property type="project" value="UniProtKB-UniRule"/>
</dbReference>
<keyword evidence="5 11" id="KW-0812">Transmembrane</keyword>
<dbReference type="PROSITE" id="PS00943">
    <property type="entry name" value="UBIA"/>
    <property type="match status" value="1"/>
</dbReference>
<proteinExistence type="inferred from homology"/>
<dbReference type="InterPro" id="IPR044878">
    <property type="entry name" value="UbiA_sf"/>
</dbReference>
<organism evidence="14 15">
    <name type="scientific">Sparassis crispa</name>
    <dbReference type="NCBI Taxonomy" id="139825"/>
    <lineage>
        <taxon>Eukaryota</taxon>
        <taxon>Fungi</taxon>
        <taxon>Dikarya</taxon>
        <taxon>Basidiomycota</taxon>
        <taxon>Agaricomycotina</taxon>
        <taxon>Agaricomycetes</taxon>
        <taxon>Polyporales</taxon>
        <taxon>Sparassidaceae</taxon>
        <taxon>Sparassis</taxon>
    </lineage>
</organism>
<dbReference type="GO" id="GO:0010960">
    <property type="term" value="P:magnesium ion homeostasis"/>
    <property type="evidence" value="ECO:0007669"/>
    <property type="project" value="InterPro"/>
</dbReference>
<feature type="transmembrane region" description="Helical" evidence="11">
    <location>
        <begin position="109"/>
        <end position="127"/>
    </location>
</feature>
<comment type="catalytic activity">
    <reaction evidence="9 11">
        <text>an all-trans-polyprenyl diphosphate + 4-hydroxybenzoate = a 4-hydroxy-3-(all-trans-polyprenyl)benzoate + diphosphate</text>
        <dbReference type="Rhea" id="RHEA:44504"/>
        <dbReference type="Rhea" id="RHEA-COMP:9514"/>
        <dbReference type="Rhea" id="RHEA-COMP:9564"/>
        <dbReference type="ChEBI" id="CHEBI:17879"/>
        <dbReference type="ChEBI" id="CHEBI:33019"/>
        <dbReference type="ChEBI" id="CHEBI:58914"/>
        <dbReference type="ChEBI" id="CHEBI:78396"/>
        <dbReference type="EC" id="2.5.1.39"/>
    </reaction>
</comment>
<dbReference type="PANTHER" id="PTHR12064">
    <property type="entry name" value="METAL TRANSPORTER CNNM"/>
    <property type="match status" value="1"/>
</dbReference>
<dbReference type="InterPro" id="IPR006370">
    <property type="entry name" value="HB_polyprenyltransferase-like"/>
</dbReference>
<keyword evidence="8 11" id="KW-0472">Membrane</keyword>
<dbReference type="FunFam" id="3.10.580.10:FF:000006">
    <property type="entry name" value="DUF21 and CBS domain protein"/>
    <property type="match status" value="1"/>
</dbReference>
<feature type="transmembrane region" description="Helical" evidence="11">
    <location>
        <begin position="14"/>
        <end position="34"/>
    </location>
</feature>
<dbReference type="STRING" id="139825.A0A401GAZ8"/>
<comment type="cofactor">
    <cofactor evidence="1 11">
        <name>Mg(2+)</name>
        <dbReference type="ChEBI" id="CHEBI:18420"/>
    </cofactor>
</comment>
<dbReference type="HAMAP" id="MF_01635">
    <property type="entry name" value="UbiA"/>
    <property type="match status" value="1"/>
</dbReference>
<feature type="transmembrane region" description="Helical" evidence="11">
    <location>
        <begin position="361"/>
        <end position="381"/>
    </location>
</feature>
<dbReference type="EMBL" id="BFAD01000002">
    <property type="protein sequence ID" value="GBE79332.1"/>
    <property type="molecule type" value="Genomic_DNA"/>
</dbReference>
<keyword evidence="7 11" id="KW-1133">Transmembrane helix</keyword>
<dbReference type="PANTHER" id="PTHR12064:SF97">
    <property type="entry name" value="METAL TRANSPORTER CNNM-5"/>
    <property type="match status" value="1"/>
</dbReference>
<evidence type="ECO:0000256" key="2">
    <source>
        <dbReference type="ARBA" id="ARBA00004292"/>
    </source>
</evidence>
<dbReference type="InParanoid" id="A0A401GAZ8"/>
<comment type="subcellular location">
    <subcellularLocation>
        <location evidence="2 11">Mitochondrion inner membrane</location>
        <topology evidence="2 11">Multi-pass membrane protein</topology>
        <orientation evidence="2 11">Matrix side</orientation>
    </subcellularLocation>
</comment>
<comment type="similarity">
    <text evidence="3 11">Belongs to the UbiA prenyltransferase family.</text>
</comment>
<dbReference type="InterPro" id="IPR030470">
    <property type="entry name" value="UbiA_prenylTrfase_CS"/>
</dbReference>
<comment type="function">
    <text evidence="10 11">Catalyzes the prenylation of para-hydroxybenzoate (PHB) with an all-trans polyprenyl group. Mediates the second step in the final reaction sequence of coenzyme Q (CoQ) biosynthesis, which is the condensation of the polyisoprenoid side chain with PHB, generating the first membrane-bound Q intermediate.</text>
</comment>
<dbReference type="Gene3D" id="1.20.120.1780">
    <property type="entry name" value="UbiA prenyltransferase"/>
    <property type="match status" value="1"/>
</dbReference>
<keyword evidence="15" id="KW-1185">Reference proteome</keyword>
<dbReference type="NCBIfam" id="TIGR01474">
    <property type="entry name" value="ubiA_proteo"/>
    <property type="match status" value="1"/>
</dbReference>
<dbReference type="GO" id="GO:0005743">
    <property type="term" value="C:mitochondrial inner membrane"/>
    <property type="evidence" value="ECO:0007669"/>
    <property type="project" value="UniProtKB-SubCell"/>
</dbReference>
<dbReference type="CDD" id="cd13959">
    <property type="entry name" value="PT_UbiA_COQ2"/>
    <property type="match status" value="1"/>
</dbReference>
<dbReference type="FunCoup" id="A0A401GAZ8">
    <property type="interactions" value="272"/>
</dbReference>
<evidence type="ECO:0000256" key="1">
    <source>
        <dbReference type="ARBA" id="ARBA00001946"/>
    </source>
</evidence>
<evidence type="ECO:0000256" key="9">
    <source>
        <dbReference type="ARBA" id="ARBA00052313"/>
    </source>
</evidence>
<dbReference type="Proteomes" id="UP000287166">
    <property type="component" value="Unassembled WGS sequence"/>
</dbReference>
<feature type="region of interest" description="Disordered" evidence="12">
    <location>
        <begin position="652"/>
        <end position="677"/>
    </location>
</feature>
<dbReference type="InterPro" id="IPR046342">
    <property type="entry name" value="CBS_dom_sf"/>
</dbReference>
<keyword evidence="4 11" id="KW-0808">Transferase</keyword>
<evidence type="ECO:0000256" key="11">
    <source>
        <dbReference type="HAMAP-Rule" id="MF_03189"/>
    </source>
</evidence>
<dbReference type="InterPro" id="IPR000537">
    <property type="entry name" value="UbiA_prenyltransferase"/>
</dbReference>
<dbReference type="OrthoDB" id="18170at2759"/>
<evidence type="ECO:0000256" key="10">
    <source>
        <dbReference type="ARBA" id="ARBA00058997"/>
    </source>
</evidence>
<keyword evidence="6" id="KW-0677">Repeat</keyword>
<dbReference type="PROSITE" id="PS51846">
    <property type="entry name" value="CNNM"/>
    <property type="match status" value="1"/>
</dbReference>
<dbReference type="Gene3D" id="3.10.580.10">
    <property type="entry name" value="CBS-domain"/>
    <property type="match status" value="1"/>
</dbReference>
<name>A0A401GAZ8_9APHY</name>
<keyword evidence="11" id="KW-0999">Mitochondrion inner membrane</keyword>
<feature type="transmembrane region" description="Helical" evidence="11">
    <location>
        <begin position="84"/>
        <end position="102"/>
    </location>
</feature>
<feature type="compositionally biased region" description="Gly residues" evidence="12">
    <location>
        <begin position="668"/>
        <end position="677"/>
    </location>
</feature>
<protein>
    <recommendedName>
        <fullName evidence="11">4-hydroxybenzoate polyprenyltransferase, mitochondrial</fullName>
        <shortName evidence="11">4-HB polyprenyltransferase</shortName>
        <ecNumber evidence="11">2.5.1.39</ecNumber>
    </recommendedName>
    <alternativeName>
        <fullName evidence="11">Para-hydroxybenzoate--polyprenyltransferase</fullName>
        <shortName evidence="11">PHB:PPT</shortName>
        <shortName evidence="11">PHB:polyprenyltransferase</shortName>
    </alternativeName>
</protein>
<dbReference type="InterPro" id="IPR039653">
    <property type="entry name" value="Prenyltransferase"/>
</dbReference>
<accession>A0A401GAZ8</accession>
<evidence type="ECO:0000259" key="13">
    <source>
        <dbReference type="PROSITE" id="PS51846"/>
    </source>
</evidence>
<dbReference type="RefSeq" id="XP_027610245.1">
    <property type="nucleotide sequence ID" value="XM_027754444.1"/>
</dbReference>
<feature type="transmembrane region" description="Helical" evidence="11">
    <location>
        <begin position="330"/>
        <end position="349"/>
    </location>
</feature>
<evidence type="ECO:0000256" key="5">
    <source>
        <dbReference type="ARBA" id="ARBA00022692"/>
    </source>
</evidence>
<reference evidence="14 15" key="1">
    <citation type="journal article" date="2018" name="Sci. Rep.">
        <title>Genome sequence of the cauliflower mushroom Sparassis crispa (Hanabiratake) and its association with beneficial usage.</title>
        <authorList>
            <person name="Kiyama R."/>
            <person name="Furutani Y."/>
            <person name="Kawaguchi K."/>
            <person name="Nakanishi T."/>
        </authorList>
    </citation>
    <scope>NUCLEOTIDE SEQUENCE [LARGE SCALE GENOMIC DNA]</scope>
</reference>
<dbReference type="EC" id="2.5.1.39" evidence="11"/>
<evidence type="ECO:0000256" key="8">
    <source>
        <dbReference type="ARBA" id="ARBA00023136"/>
    </source>
</evidence>
<dbReference type="GO" id="GO:0008412">
    <property type="term" value="F:4-hydroxybenzoate polyprenyltransferase activity"/>
    <property type="evidence" value="ECO:0007669"/>
    <property type="project" value="UniProtKB-EC"/>
</dbReference>
<comment type="pathway">
    <text evidence="11">Cofactor biosynthesis; ubiquinone biosynthesis.</text>
</comment>
<dbReference type="GeneID" id="38776249"/>
<comment type="caution">
    <text evidence="11">Lacks conserved residue(s) required for the propagation of feature annotation.</text>
</comment>
<evidence type="ECO:0000256" key="7">
    <source>
        <dbReference type="ARBA" id="ARBA00022989"/>
    </source>
</evidence>
<feature type="transmembrane region" description="Helical" evidence="11">
    <location>
        <begin position="207"/>
        <end position="224"/>
    </location>
</feature>
<evidence type="ECO:0000313" key="15">
    <source>
        <dbReference type="Proteomes" id="UP000287166"/>
    </source>
</evidence>
<dbReference type="GO" id="GO:0008299">
    <property type="term" value="P:isoprenoid biosynthetic process"/>
    <property type="evidence" value="ECO:0007669"/>
    <property type="project" value="UniProtKB-UniRule"/>
</dbReference>
<dbReference type="FunFam" id="1.20.120.1780:FF:000001">
    <property type="entry name" value="4-hydroxybenzoate octaprenyltransferase"/>
    <property type="match status" value="1"/>
</dbReference>
<keyword evidence="11" id="KW-0414">Isoprene biosynthesis</keyword>
<feature type="transmembrane region" description="Helical" evidence="11">
    <location>
        <begin position="275"/>
        <end position="301"/>
    </location>
</feature>
<dbReference type="SUPFAM" id="SSF54631">
    <property type="entry name" value="CBS-domain pair"/>
    <property type="match status" value="1"/>
</dbReference>
<keyword evidence="11" id="KW-0831">Ubiquinone biosynthesis</keyword>
<comment type="caution">
    <text evidence="14">The sequence shown here is derived from an EMBL/GenBank/DDBJ whole genome shotgun (WGS) entry which is preliminary data.</text>
</comment>
<sequence length="677" mass="73502">MASYALETPVTTPLWYISLFGVGAIIMRGAGCTINDMWDRHLDKSVARTKERPLANGAISTSQAVGFLGLQLSAGLAVLTQLNWYSILLGASSLSVVCVYPFMKRVTYWPQAVLGLAFNWGALLGWSAVAGSVNWSVCLPLYAGGICWTLVYDSIYAHQDKTDDVRVGIRSTALLFGENTRPILGALSTSTLSLITFAGYMNDHGPLFYTGTGLAALQLARVLIRTDFDDHSSCWKGFVGCEMLRVVLFLLQAVIAAPVSVISDFVENDPGWSPVFWYKLIVSSGLVLAGGVFAGLTLALMGLDDLHLRVLAASSDDLEERANARKVLSLLSYGRHWVLVVLLLSNVIVNESLPVFLDSALGGGLAAVIISTTTIVIFGIIPQAVCVRYGLSIGAKCAPMVLVMMYLLAPVAYPVARLLDRVLGEAELHTYKKAELKSLLALHRQGKEPLKDDEWRILNGVLELSNKKVEELMTPMADVVAISGDTVLDHQTVNQLLRSGYSRIPVYYPGKPMAFMGLLLVKNLSTYDPSEALPASSFPLSILPEAHPSIDCFRALDYFQIGRAHLLLLSNTPGKEGGALGVLTLEDVIEEILSTEIVDETDRYEDNHSKRRAKRSFDLAVMRGIVEYHLNRGAALSMSALSPTNDITLLGPSRQSSMDWDRATEGKNIGGTTSGVV</sequence>
<feature type="transmembrane region" description="Helical" evidence="11">
    <location>
        <begin position="393"/>
        <end position="413"/>
    </location>
</feature>
<feature type="domain" description="CNNM transmembrane" evidence="13">
    <location>
        <begin position="272"/>
        <end position="454"/>
    </location>
</feature>
<evidence type="ECO:0000313" key="14">
    <source>
        <dbReference type="EMBL" id="GBE79332.1"/>
    </source>
</evidence>
<evidence type="ECO:0000256" key="6">
    <source>
        <dbReference type="ARBA" id="ARBA00022737"/>
    </source>
</evidence>
<dbReference type="Pfam" id="PF01040">
    <property type="entry name" value="UbiA"/>
    <property type="match status" value="1"/>
</dbReference>
<dbReference type="InterPro" id="IPR002550">
    <property type="entry name" value="CNNM"/>
</dbReference>
<gene>
    <name evidence="14" type="ORF">SCP_0205300</name>
</gene>
<evidence type="ECO:0000256" key="3">
    <source>
        <dbReference type="ARBA" id="ARBA00005985"/>
    </source>
</evidence>
<dbReference type="Pfam" id="PF01595">
    <property type="entry name" value="CNNM"/>
    <property type="match status" value="1"/>
</dbReference>
<keyword evidence="11" id="KW-0496">Mitochondrion</keyword>